<accession>A0A4D6YNE7</accession>
<evidence type="ECO:0000256" key="8">
    <source>
        <dbReference type="ARBA" id="ARBA00023196"/>
    </source>
</evidence>
<dbReference type="GO" id="GO:0016787">
    <property type="term" value="F:hydrolase activity"/>
    <property type="evidence" value="ECO:0007669"/>
    <property type="project" value="UniProtKB-KW"/>
</dbReference>
<dbReference type="GO" id="GO:0042777">
    <property type="term" value="P:proton motive force-driven plasma membrane ATP synthesis"/>
    <property type="evidence" value="ECO:0007669"/>
    <property type="project" value="UniProtKB-UniRule"/>
</dbReference>
<comment type="subunit">
    <text evidence="10">F-type ATPases have 2 components, CF(1) - the catalytic core - and CF(0) - the membrane proton channel. CF(1) has five subunits: alpha(3), beta(3), gamma(1), delta(1), epsilon(1). CF(0) has three main subunits: a, b and c.</text>
</comment>
<dbReference type="Gene3D" id="1.10.287.80">
    <property type="entry name" value="ATP synthase, gamma subunit, helix hairpin domain"/>
    <property type="match status" value="2"/>
</dbReference>
<protein>
    <recommendedName>
        <fullName evidence="10">ATP synthase gamma chain</fullName>
    </recommendedName>
    <alternativeName>
        <fullName evidence="10">ATP synthase F1 sector gamma subunit</fullName>
    </alternativeName>
    <alternativeName>
        <fullName evidence="10">F-ATPase gamma subunit</fullName>
    </alternativeName>
</protein>
<name>A0A4D6YNE7_9GAMM</name>
<comment type="function">
    <text evidence="1 10">Produces ATP from ADP in the presence of a proton gradient across the membrane. The gamma chain is believed to be important in regulating ATPase activity and the flow of protons through the CF(0) complex.</text>
</comment>
<keyword evidence="8 10" id="KW-0139">CF(1)</keyword>
<dbReference type="CDD" id="cd12151">
    <property type="entry name" value="F1-ATPase_gamma"/>
    <property type="match status" value="1"/>
</dbReference>
<evidence type="ECO:0000256" key="9">
    <source>
        <dbReference type="ARBA" id="ARBA00023310"/>
    </source>
</evidence>
<keyword evidence="9 10" id="KW-0066">ATP synthesis</keyword>
<dbReference type="Proteomes" id="UP000298782">
    <property type="component" value="Chromosome"/>
</dbReference>
<dbReference type="InterPro" id="IPR000131">
    <property type="entry name" value="ATP_synth_F1_gsu"/>
</dbReference>
<keyword evidence="6 10" id="KW-0406">Ion transport</keyword>
<keyword evidence="4 10" id="KW-0813">Transport</keyword>
<dbReference type="NCBIfam" id="TIGR01146">
    <property type="entry name" value="ATPsyn_F1gamma"/>
    <property type="match status" value="1"/>
</dbReference>
<keyword evidence="5 10" id="KW-0375">Hydrogen ion transport</keyword>
<dbReference type="GO" id="GO:0005886">
    <property type="term" value="C:plasma membrane"/>
    <property type="evidence" value="ECO:0007669"/>
    <property type="project" value="UniProtKB-SubCell"/>
</dbReference>
<evidence type="ECO:0000256" key="3">
    <source>
        <dbReference type="ARBA" id="ARBA00007681"/>
    </source>
</evidence>
<evidence type="ECO:0000256" key="2">
    <source>
        <dbReference type="ARBA" id="ARBA00004170"/>
    </source>
</evidence>
<dbReference type="Gene3D" id="3.40.1380.10">
    <property type="match status" value="1"/>
</dbReference>
<keyword evidence="7 10" id="KW-0472">Membrane</keyword>
<dbReference type="GO" id="GO:0045259">
    <property type="term" value="C:proton-transporting ATP synthase complex"/>
    <property type="evidence" value="ECO:0007669"/>
    <property type="project" value="UniProtKB-KW"/>
</dbReference>
<dbReference type="Pfam" id="PF00231">
    <property type="entry name" value="ATP-synt"/>
    <property type="match status" value="1"/>
</dbReference>
<evidence type="ECO:0000256" key="5">
    <source>
        <dbReference type="ARBA" id="ARBA00022781"/>
    </source>
</evidence>
<evidence type="ECO:0000313" key="12">
    <source>
        <dbReference type="Proteomes" id="UP000298782"/>
    </source>
</evidence>
<reference evidence="11 12" key="2">
    <citation type="submission" date="2019-05" db="EMBL/GenBank/DDBJ databases">
        <title>Genome evolution of the obligate endosymbiont Buchnera aphidicola.</title>
        <authorList>
            <person name="Moran N.A."/>
        </authorList>
    </citation>
    <scope>NUCLEOTIDE SEQUENCE [LARGE SCALE GENOMIC DNA]</scope>
    <source>
        <strain evidence="11 12">Tca</strain>
    </source>
</reference>
<reference evidence="11 12" key="1">
    <citation type="submission" date="2018-12" db="EMBL/GenBank/DDBJ databases">
        <authorList>
            <person name="Chong R.A."/>
        </authorList>
    </citation>
    <scope>NUCLEOTIDE SEQUENCE [LARGE SCALE GENOMIC DNA]</scope>
    <source>
        <strain evidence="11 12">Tca</strain>
    </source>
</reference>
<dbReference type="PRINTS" id="PR00126">
    <property type="entry name" value="ATPASEGAMMA"/>
</dbReference>
<dbReference type="NCBIfam" id="NF004144">
    <property type="entry name" value="PRK05621.1-1"/>
    <property type="match status" value="1"/>
</dbReference>
<dbReference type="InterPro" id="IPR035968">
    <property type="entry name" value="ATP_synth_F1_ATPase_gsu"/>
</dbReference>
<dbReference type="GO" id="GO:0005524">
    <property type="term" value="F:ATP binding"/>
    <property type="evidence" value="ECO:0007669"/>
    <property type="project" value="UniProtKB-UniRule"/>
</dbReference>
<organism evidence="11 12">
    <name type="scientific">Buchnera aphidicola</name>
    <name type="common">Thelaxes californica</name>
    <dbReference type="NCBI Taxonomy" id="1315998"/>
    <lineage>
        <taxon>Bacteria</taxon>
        <taxon>Pseudomonadati</taxon>
        <taxon>Pseudomonadota</taxon>
        <taxon>Gammaproteobacteria</taxon>
        <taxon>Enterobacterales</taxon>
        <taxon>Erwiniaceae</taxon>
        <taxon>Buchnera</taxon>
    </lineage>
</organism>
<proteinExistence type="inferred from homology"/>
<dbReference type="AlphaFoldDB" id="A0A4D6YNE7"/>
<gene>
    <name evidence="10" type="primary">atpG</name>
    <name evidence="11" type="ORF">D9V80_00035</name>
</gene>
<sequence>MTIVKEIKNKIASVKNTQKITKAMEMVSISKMRKTQNKMNIGKPYSETIKTVIQHVTEGYLEYQHPYLKCRKKIKKIGCIIISTDKGLCGSLNTNLFKKILEKIKFYAQNKIFTEIIIIGSKGIHFFESLGYHILDKITGIENNPSFSKIVTFSTSLISAYKEKRIDKLYIGYNHFHNRLNQYPIVQQLLPIITVNKKQKKQKMWDYLYEPNSKFLLNILLNKHLEFQIYQSILEQLACEQAARMIAMNTANNNSSSLIQDLQLRYNKSRQSSITQEITEIIAGVSSIS</sequence>
<dbReference type="GO" id="GO:0046933">
    <property type="term" value="F:proton-transporting ATP synthase activity, rotational mechanism"/>
    <property type="evidence" value="ECO:0007669"/>
    <property type="project" value="UniProtKB-UniRule"/>
</dbReference>
<dbReference type="SUPFAM" id="SSF52943">
    <property type="entry name" value="ATP synthase (F1-ATPase), gamma subunit"/>
    <property type="match status" value="1"/>
</dbReference>
<evidence type="ECO:0000256" key="10">
    <source>
        <dbReference type="HAMAP-Rule" id="MF_00815"/>
    </source>
</evidence>
<keyword evidence="12" id="KW-1185">Reference proteome</keyword>
<evidence type="ECO:0000256" key="1">
    <source>
        <dbReference type="ARBA" id="ARBA00003456"/>
    </source>
</evidence>
<evidence type="ECO:0000256" key="7">
    <source>
        <dbReference type="ARBA" id="ARBA00023136"/>
    </source>
</evidence>
<keyword evidence="10" id="KW-1003">Cell membrane</keyword>
<evidence type="ECO:0000256" key="6">
    <source>
        <dbReference type="ARBA" id="ARBA00023065"/>
    </source>
</evidence>
<dbReference type="PANTHER" id="PTHR11693:SF22">
    <property type="entry name" value="ATP SYNTHASE SUBUNIT GAMMA, MITOCHONDRIAL"/>
    <property type="match status" value="1"/>
</dbReference>
<evidence type="ECO:0000313" key="11">
    <source>
        <dbReference type="EMBL" id="QCI26565.1"/>
    </source>
</evidence>
<comment type="similarity">
    <text evidence="3 10">Belongs to the ATPase gamma chain family.</text>
</comment>
<dbReference type="PANTHER" id="PTHR11693">
    <property type="entry name" value="ATP SYNTHASE GAMMA CHAIN"/>
    <property type="match status" value="1"/>
</dbReference>
<keyword evidence="11" id="KW-0378">Hydrolase</keyword>
<dbReference type="EMBL" id="CP034852">
    <property type="protein sequence ID" value="QCI26565.1"/>
    <property type="molecule type" value="Genomic_DNA"/>
</dbReference>
<evidence type="ECO:0000256" key="4">
    <source>
        <dbReference type="ARBA" id="ARBA00022448"/>
    </source>
</evidence>
<dbReference type="HAMAP" id="MF_00815">
    <property type="entry name" value="ATP_synth_gamma_bact"/>
    <property type="match status" value="1"/>
</dbReference>
<comment type="subcellular location">
    <subcellularLocation>
        <location evidence="10">Cell membrane</location>
        <topology evidence="10">Peripheral membrane protein</topology>
    </subcellularLocation>
    <subcellularLocation>
        <location evidence="2">Membrane</location>
        <topology evidence="2">Peripheral membrane protein</topology>
    </subcellularLocation>
</comment>
<dbReference type="OrthoDB" id="9812769at2"/>
<dbReference type="RefSeq" id="WP_158352998.1">
    <property type="nucleotide sequence ID" value="NZ_CP034852.1"/>
</dbReference>